<organism evidence="2 3">
    <name type="scientific">Anisodus tanguticus</name>
    <dbReference type="NCBI Taxonomy" id="243964"/>
    <lineage>
        <taxon>Eukaryota</taxon>
        <taxon>Viridiplantae</taxon>
        <taxon>Streptophyta</taxon>
        <taxon>Embryophyta</taxon>
        <taxon>Tracheophyta</taxon>
        <taxon>Spermatophyta</taxon>
        <taxon>Magnoliopsida</taxon>
        <taxon>eudicotyledons</taxon>
        <taxon>Gunneridae</taxon>
        <taxon>Pentapetalae</taxon>
        <taxon>asterids</taxon>
        <taxon>lamiids</taxon>
        <taxon>Solanales</taxon>
        <taxon>Solanaceae</taxon>
        <taxon>Solanoideae</taxon>
        <taxon>Hyoscyameae</taxon>
        <taxon>Anisodus</taxon>
    </lineage>
</organism>
<sequence length="177" mass="19772">MANRQPQTENHWKRQPKPTPKHKKPIQFARNPYSGDRNKNTTSLAVGNTVQATENTILQKNTFFEISDAGNPTGILGGAGNPTGTLGGAGDPIGTLPAPSPVQERRFFGHPTFQSFRPIPAILAPPTSRRFSFQKLPMAENRRLAALHLPWLCRFQSNLLCTYMASLLSGLRRRRWR</sequence>
<name>A0AAE1S6P9_9SOLA</name>
<feature type="region of interest" description="Disordered" evidence="1">
    <location>
        <begin position="1"/>
        <end position="42"/>
    </location>
</feature>
<evidence type="ECO:0000256" key="1">
    <source>
        <dbReference type="SAM" id="MobiDB-lite"/>
    </source>
</evidence>
<feature type="compositionally biased region" description="Basic residues" evidence="1">
    <location>
        <begin position="13"/>
        <end position="25"/>
    </location>
</feature>
<evidence type="ECO:0000313" key="3">
    <source>
        <dbReference type="Proteomes" id="UP001291623"/>
    </source>
</evidence>
<proteinExistence type="predicted"/>
<comment type="caution">
    <text evidence="2">The sequence shown here is derived from an EMBL/GenBank/DDBJ whole genome shotgun (WGS) entry which is preliminary data.</text>
</comment>
<evidence type="ECO:0000313" key="2">
    <source>
        <dbReference type="EMBL" id="KAK4363842.1"/>
    </source>
</evidence>
<dbReference type="AlphaFoldDB" id="A0AAE1S6P9"/>
<accession>A0AAE1S6P9</accession>
<gene>
    <name evidence="2" type="ORF">RND71_015200</name>
</gene>
<reference evidence="2" key="1">
    <citation type="submission" date="2023-12" db="EMBL/GenBank/DDBJ databases">
        <title>Genome assembly of Anisodus tanguticus.</title>
        <authorList>
            <person name="Wang Y.-J."/>
        </authorList>
    </citation>
    <scope>NUCLEOTIDE SEQUENCE</scope>
    <source>
        <strain evidence="2">KB-2021</strain>
        <tissue evidence="2">Leaf</tissue>
    </source>
</reference>
<dbReference type="Proteomes" id="UP001291623">
    <property type="component" value="Unassembled WGS sequence"/>
</dbReference>
<keyword evidence="3" id="KW-1185">Reference proteome</keyword>
<dbReference type="EMBL" id="JAVYJV010000008">
    <property type="protein sequence ID" value="KAK4363842.1"/>
    <property type="molecule type" value="Genomic_DNA"/>
</dbReference>
<protein>
    <submittedName>
        <fullName evidence="2">Uncharacterized protein</fullName>
    </submittedName>
</protein>